<reference evidence="2" key="2">
    <citation type="submission" date="2025-09" db="UniProtKB">
        <authorList>
            <consortium name="Ensembl"/>
        </authorList>
    </citation>
    <scope>IDENTIFICATION</scope>
</reference>
<dbReference type="InterPro" id="IPR036051">
    <property type="entry name" value="KRAB_dom_sf"/>
</dbReference>
<dbReference type="GO" id="GO:0006355">
    <property type="term" value="P:regulation of DNA-templated transcription"/>
    <property type="evidence" value="ECO:0007669"/>
    <property type="project" value="InterPro"/>
</dbReference>
<dbReference type="InterPro" id="IPR001909">
    <property type="entry name" value="KRAB"/>
</dbReference>
<organism evidence="2 3">
    <name type="scientific">Zonotrichia albicollis</name>
    <name type="common">White-throated sparrow</name>
    <name type="synonym">Fringilla albicollis</name>
    <dbReference type="NCBI Taxonomy" id="44394"/>
    <lineage>
        <taxon>Eukaryota</taxon>
        <taxon>Metazoa</taxon>
        <taxon>Chordata</taxon>
        <taxon>Craniata</taxon>
        <taxon>Vertebrata</taxon>
        <taxon>Euteleostomi</taxon>
        <taxon>Archelosauria</taxon>
        <taxon>Archosauria</taxon>
        <taxon>Dinosauria</taxon>
        <taxon>Saurischia</taxon>
        <taxon>Theropoda</taxon>
        <taxon>Coelurosauria</taxon>
        <taxon>Aves</taxon>
        <taxon>Neognathae</taxon>
        <taxon>Neoaves</taxon>
        <taxon>Telluraves</taxon>
        <taxon>Australaves</taxon>
        <taxon>Passeriformes</taxon>
        <taxon>Passerellidae</taxon>
        <taxon>Zonotrichia</taxon>
    </lineage>
</organism>
<dbReference type="PANTHER" id="PTHR23232:SF163">
    <property type="entry name" value="ZINC FINGER PROTEIN 589"/>
    <property type="match status" value="1"/>
</dbReference>
<dbReference type="AlphaFoldDB" id="A0A8D2M3K8"/>
<dbReference type="PANTHER" id="PTHR23232">
    <property type="entry name" value="KRAB DOMAIN C2H2 ZINC FINGER"/>
    <property type="match status" value="1"/>
</dbReference>
<feature type="domain" description="KRAB" evidence="1">
    <location>
        <begin position="9"/>
        <end position="82"/>
    </location>
</feature>
<dbReference type="Ensembl" id="ENSZALT00000004279.1">
    <property type="protein sequence ID" value="ENSZALP00000002569.1"/>
    <property type="gene ID" value="ENSZALG00000002722.1"/>
</dbReference>
<dbReference type="InterPro" id="IPR050169">
    <property type="entry name" value="Krueppel_C2H2_ZnF"/>
</dbReference>
<sequence>MAPVLQVPVRFEDVAVRFSRQEWASLDEGQKEMYRSVMEGNYEMLLLTSLGYPGPKPDVLHRLERGEEPWISSSPGEQQHLDPVGWNPHPGWGQGFLLHPRGCGEVRIPGGDKNRALPSFPWPWRVRISSLAGDICCLPCRTH</sequence>
<dbReference type="SUPFAM" id="SSF109640">
    <property type="entry name" value="KRAB domain (Kruppel-associated box)"/>
    <property type="match status" value="1"/>
</dbReference>
<evidence type="ECO:0000259" key="1">
    <source>
        <dbReference type="PROSITE" id="PS50805"/>
    </source>
</evidence>
<dbReference type="Pfam" id="PF01352">
    <property type="entry name" value="KRAB"/>
    <property type="match status" value="1"/>
</dbReference>
<reference evidence="2" key="1">
    <citation type="submission" date="2025-08" db="UniProtKB">
        <authorList>
            <consortium name="Ensembl"/>
        </authorList>
    </citation>
    <scope>IDENTIFICATION</scope>
</reference>
<dbReference type="Proteomes" id="UP000694413">
    <property type="component" value="Unassembled WGS sequence"/>
</dbReference>
<keyword evidence="3" id="KW-1185">Reference proteome</keyword>
<dbReference type="SMART" id="SM00349">
    <property type="entry name" value="KRAB"/>
    <property type="match status" value="1"/>
</dbReference>
<proteinExistence type="predicted"/>
<protein>
    <recommendedName>
        <fullName evidence="1">KRAB domain-containing protein</fullName>
    </recommendedName>
</protein>
<name>A0A8D2M3K8_ZONAL</name>
<accession>A0A8D2M3K8</accession>
<evidence type="ECO:0000313" key="3">
    <source>
        <dbReference type="Proteomes" id="UP000694413"/>
    </source>
</evidence>
<dbReference type="Gene3D" id="6.10.140.140">
    <property type="match status" value="1"/>
</dbReference>
<dbReference type="PROSITE" id="PS50805">
    <property type="entry name" value="KRAB"/>
    <property type="match status" value="1"/>
</dbReference>
<evidence type="ECO:0000313" key="2">
    <source>
        <dbReference type="Ensembl" id="ENSZALP00000002569.1"/>
    </source>
</evidence>
<dbReference type="CDD" id="cd07765">
    <property type="entry name" value="KRAB_A-box"/>
    <property type="match status" value="1"/>
</dbReference>